<evidence type="ECO:0000313" key="3">
    <source>
        <dbReference type="Proteomes" id="UP000701698"/>
    </source>
</evidence>
<feature type="transmembrane region" description="Helical" evidence="1">
    <location>
        <begin position="35"/>
        <end position="54"/>
    </location>
</feature>
<evidence type="ECO:0000313" key="2">
    <source>
        <dbReference type="EMBL" id="MCA9390298.1"/>
    </source>
</evidence>
<gene>
    <name evidence="2" type="ORF">KC571_02735</name>
</gene>
<dbReference type="AlphaFoldDB" id="A0A955RQ99"/>
<comment type="caution">
    <text evidence="2">The sequence shown here is derived from an EMBL/GenBank/DDBJ whole genome shotgun (WGS) entry which is preliminary data.</text>
</comment>
<organism evidence="2 3">
    <name type="scientific">candidate division WWE3 bacterium</name>
    <dbReference type="NCBI Taxonomy" id="2053526"/>
    <lineage>
        <taxon>Bacteria</taxon>
        <taxon>Katanobacteria</taxon>
    </lineage>
</organism>
<sequence>MLYTLAAAFLKIAFALSAITLILTLTAEKAKDKHFVALLSGIAGVGYMVVVYGDVIRVDYLWVINLLAFIHFGVSTVFSFAKDESIVQTTVIENKAVPALIKKPIKSVRYTWEQVPMRIKILTDHEPNAGSDHQFFADYRLHNGTWFGGTLGFLKDPDGKWEWHYTLSVPTKGSYQISLLGHTFPIARDKVNDFVIP</sequence>
<dbReference type="Proteomes" id="UP000701698">
    <property type="component" value="Unassembled WGS sequence"/>
</dbReference>
<feature type="transmembrane region" description="Helical" evidence="1">
    <location>
        <begin position="6"/>
        <end position="23"/>
    </location>
</feature>
<reference evidence="2" key="1">
    <citation type="submission" date="2020-04" db="EMBL/GenBank/DDBJ databases">
        <authorList>
            <person name="Zhang T."/>
        </authorList>
    </citation>
    <scope>NUCLEOTIDE SEQUENCE</scope>
    <source>
        <strain evidence="2">HKST-UBA01</strain>
    </source>
</reference>
<proteinExistence type="predicted"/>
<reference evidence="2" key="2">
    <citation type="journal article" date="2021" name="Microbiome">
        <title>Successional dynamics and alternative stable states in a saline activated sludge microbial community over 9 years.</title>
        <authorList>
            <person name="Wang Y."/>
            <person name="Ye J."/>
            <person name="Ju F."/>
            <person name="Liu L."/>
            <person name="Boyd J.A."/>
            <person name="Deng Y."/>
            <person name="Parks D.H."/>
            <person name="Jiang X."/>
            <person name="Yin X."/>
            <person name="Woodcroft B.J."/>
            <person name="Tyson G.W."/>
            <person name="Hugenholtz P."/>
            <person name="Polz M.F."/>
            <person name="Zhang T."/>
        </authorList>
    </citation>
    <scope>NUCLEOTIDE SEQUENCE</scope>
    <source>
        <strain evidence="2">HKST-UBA01</strain>
    </source>
</reference>
<accession>A0A955RQ99</accession>
<keyword evidence="1" id="KW-0812">Transmembrane</keyword>
<feature type="transmembrane region" description="Helical" evidence="1">
    <location>
        <begin position="60"/>
        <end position="81"/>
    </location>
</feature>
<keyword evidence="1" id="KW-0472">Membrane</keyword>
<protein>
    <submittedName>
        <fullName evidence="2">Uncharacterized protein</fullName>
    </submittedName>
</protein>
<evidence type="ECO:0000256" key="1">
    <source>
        <dbReference type="SAM" id="Phobius"/>
    </source>
</evidence>
<name>A0A955RQ99_UNCKA</name>
<dbReference type="EMBL" id="JAGQKX010000063">
    <property type="protein sequence ID" value="MCA9390298.1"/>
    <property type="molecule type" value="Genomic_DNA"/>
</dbReference>
<keyword evidence="1" id="KW-1133">Transmembrane helix</keyword>